<evidence type="ECO:0000313" key="1">
    <source>
        <dbReference type="EMBL" id="KDN24038.1"/>
    </source>
</evidence>
<organism evidence="1 2">
    <name type="scientific">Amycolatopsis rifamycinica</name>
    <dbReference type="NCBI Taxonomy" id="287986"/>
    <lineage>
        <taxon>Bacteria</taxon>
        <taxon>Bacillati</taxon>
        <taxon>Actinomycetota</taxon>
        <taxon>Actinomycetes</taxon>
        <taxon>Pseudonocardiales</taxon>
        <taxon>Pseudonocardiaceae</taxon>
        <taxon>Amycolatopsis</taxon>
    </lineage>
</organism>
<evidence type="ECO:0000313" key="2">
    <source>
        <dbReference type="Proteomes" id="UP000027345"/>
    </source>
</evidence>
<protein>
    <submittedName>
        <fullName evidence="1">Uncharacterized protein</fullName>
    </submittedName>
</protein>
<dbReference type="eggNOG" id="COG2085">
    <property type="taxonomic scope" value="Bacteria"/>
</dbReference>
<keyword evidence="2" id="KW-1185">Reference proteome</keyword>
<reference evidence="1 2" key="1">
    <citation type="submission" date="2014-05" db="EMBL/GenBank/DDBJ databases">
        <title>Draft genome sequence of Amycolatopsis rifamycinica DSM 46095.</title>
        <authorList>
            <person name="Lal R."/>
            <person name="Saxena A."/>
            <person name="Kumari R."/>
            <person name="Mukherjee U."/>
            <person name="Singh P."/>
            <person name="Sangwan N."/>
            <person name="Mahato N.K."/>
        </authorList>
    </citation>
    <scope>NUCLEOTIDE SEQUENCE [LARGE SCALE GENOMIC DNA]</scope>
    <source>
        <strain evidence="1 2">DSM 46095</strain>
    </source>
</reference>
<dbReference type="EMBL" id="JMQI01000002">
    <property type="protein sequence ID" value="KDN24038.1"/>
    <property type="molecule type" value="Genomic_DNA"/>
</dbReference>
<sequence length="98" mass="10635">MGLVDDTGFDPVDAGGAEDSWRIQMATPAYCTELTVEQLHKALATADHAASRVRREAILAIVGTWEPDEAFLPDVVALNRAAARLHRLAASRFRFVSG</sequence>
<name>A0A066UIH2_9PSEU</name>
<gene>
    <name evidence="1" type="ORF">DV20_01215</name>
</gene>
<dbReference type="Proteomes" id="UP000027345">
    <property type="component" value="Unassembled WGS sequence"/>
</dbReference>
<dbReference type="AlphaFoldDB" id="A0A066UIH2"/>
<dbReference type="RefSeq" id="WP_051735743.1">
    <property type="nucleotide sequence ID" value="NZ_JMQI01000002.1"/>
</dbReference>
<comment type="caution">
    <text evidence="1">The sequence shown here is derived from an EMBL/GenBank/DDBJ whole genome shotgun (WGS) entry which is preliminary data.</text>
</comment>
<accession>A0A066UIH2</accession>
<proteinExistence type="predicted"/>